<dbReference type="FunFam" id="3.30.420.10:FF:000045">
    <property type="entry name" value="3'-5' exonuclease DinG"/>
    <property type="match status" value="1"/>
</dbReference>
<dbReference type="Pfam" id="PF00929">
    <property type="entry name" value="RNase_T"/>
    <property type="match status" value="1"/>
</dbReference>
<evidence type="ECO:0000256" key="3">
    <source>
        <dbReference type="ARBA" id="ARBA00026073"/>
    </source>
</evidence>
<evidence type="ECO:0000256" key="4">
    <source>
        <dbReference type="ARBA" id="ARBA00049244"/>
    </source>
</evidence>
<evidence type="ECO:0000259" key="5">
    <source>
        <dbReference type="PROSITE" id="PS50164"/>
    </source>
</evidence>
<dbReference type="InterPro" id="IPR035901">
    <property type="entry name" value="GIY-YIG_endonuc_sf"/>
</dbReference>
<accession>A0A840GJM1</accession>
<dbReference type="SMART" id="SM00465">
    <property type="entry name" value="GIYc"/>
    <property type="match status" value="1"/>
</dbReference>
<keyword evidence="6" id="KW-0548">Nucleotidyltransferase</keyword>
<dbReference type="InterPro" id="IPR006054">
    <property type="entry name" value="DnaQ"/>
</dbReference>
<dbReference type="InterPro" id="IPR013520">
    <property type="entry name" value="Ribonucl_H"/>
</dbReference>
<dbReference type="CDD" id="cd10434">
    <property type="entry name" value="GIY-YIG_UvrC_Cho"/>
    <property type="match status" value="1"/>
</dbReference>
<dbReference type="Proteomes" id="UP000587070">
    <property type="component" value="Unassembled WGS sequence"/>
</dbReference>
<dbReference type="PROSITE" id="PS50164">
    <property type="entry name" value="GIY_YIG"/>
    <property type="match status" value="1"/>
</dbReference>
<feature type="domain" description="GIY-YIG" evidence="5">
    <location>
        <begin position="202"/>
        <end position="280"/>
    </location>
</feature>
<dbReference type="GO" id="GO:0003677">
    <property type="term" value="F:DNA binding"/>
    <property type="evidence" value="ECO:0007669"/>
    <property type="project" value="InterPro"/>
</dbReference>
<dbReference type="Gene3D" id="3.30.420.10">
    <property type="entry name" value="Ribonuclease H-like superfamily/Ribonuclease H"/>
    <property type="match status" value="1"/>
</dbReference>
<dbReference type="Gene3D" id="3.40.1440.10">
    <property type="entry name" value="GIY-YIG endonuclease"/>
    <property type="match status" value="1"/>
</dbReference>
<sequence>MPALSDRPLAFVDLETTGSTASVDRITEIAIVTLVDGVSQSWSQLVNPQRHIPEFITRLTGISDAMVAAAPSFAEIAAEVCQRLDGCVFVAHNARFDYGFLKSELRRVGIDFRAAVLCTVKLSRRLYPQSARHNLDSVIERHGIVRRERHRALGDALAIHDFWRIVAASQPPAALAAALQEAAEKPSLPAWLDATDVDALPEGCGVYLFFGENGLPLYVGKSLHLRRRVLAHFAADHRAAREMALAQQVRRIETIACAGEVDALLCEARLVKELQPLHNRQLRRNRDCCSWRLIERSPGHWQPELVQARDLERGGQQALYGLYTSARQARTALTKLAGEHALCLSMLGLEGSPGKACFAQQLGRCRGACIGAESPVQHSLRLQQALAGWRLQSWPFASPALLAEGDLQHVVDHWCHLGSARDEAELAELLDHGTPAFDRDTYRILVKHAARLRALPAAVTA</sequence>
<dbReference type="InterPro" id="IPR012337">
    <property type="entry name" value="RNaseH-like_sf"/>
</dbReference>
<dbReference type="RefSeq" id="WP_153114737.1">
    <property type="nucleotide sequence ID" value="NZ_JACIGE010000012.1"/>
</dbReference>
<comment type="function">
    <text evidence="2">DNA polymerase III is a complex, multichain enzyme responsible for most of the replicative synthesis in bacteria. The epsilon subunit contain the editing function and is a proofreading 3'-5' exonuclease.</text>
</comment>
<keyword evidence="6" id="KW-0808">Transferase</keyword>
<dbReference type="AlphaFoldDB" id="A0A840GJM1"/>
<gene>
    <name evidence="6" type="ORF">GGD90_003041</name>
</gene>
<dbReference type="InterPro" id="IPR047296">
    <property type="entry name" value="GIY-YIG_UvrC_Cho"/>
</dbReference>
<dbReference type="InterPro" id="IPR000305">
    <property type="entry name" value="GIY-YIG_endonuc"/>
</dbReference>
<dbReference type="PANTHER" id="PTHR30231">
    <property type="entry name" value="DNA POLYMERASE III SUBUNIT EPSILON"/>
    <property type="match status" value="1"/>
</dbReference>
<dbReference type="NCBIfam" id="TIGR00573">
    <property type="entry name" value="dnaq"/>
    <property type="match status" value="1"/>
</dbReference>
<dbReference type="PANTHER" id="PTHR30231:SF37">
    <property type="entry name" value="EXODEOXYRIBONUCLEASE 10"/>
    <property type="match status" value="1"/>
</dbReference>
<evidence type="ECO:0000313" key="7">
    <source>
        <dbReference type="Proteomes" id="UP000587070"/>
    </source>
</evidence>
<protein>
    <recommendedName>
        <fullName evidence="1">DNA-directed DNA polymerase</fullName>
        <ecNumber evidence="1">2.7.7.7</ecNumber>
    </recommendedName>
</protein>
<dbReference type="OrthoDB" id="9803913at2"/>
<dbReference type="SUPFAM" id="SSF53098">
    <property type="entry name" value="Ribonuclease H-like"/>
    <property type="match status" value="1"/>
</dbReference>
<dbReference type="EMBL" id="JACIGE010000012">
    <property type="protein sequence ID" value="MBB4248642.1"/>
    <property type="molecule type" value="Genomic_DNA"/>
</dbReference>
<evidence type="ECO:0000313" key="6">
    <source>
        <dbReference type="EMBL" id="MBB4248642.1"/>
    </source>
</evidence>
<dbReference type="GO" id="GO:0005829">
    <property type="term" value="C:cytosol"/>
    <property type="evidence" value="ECO:0007669"/>
    <property type="project" value="TreeGrafter"/>
</dbReference>
<dbReference type="InterPro" id="IPR036397">
    <property type="entry name" value="RNaseH_sf"/>
</dbReference>
<dbReference type="GO" id="GO:0008408">
    <property type="term" value="F:3'-5' exonuclease activity"/>
    <property type="evidence" value="ECO:0007669"/>
    <property type="project" value="TreeGrafter"/>
</dbReference>
<dbReference type="GO" id="GO:0045004">
    <property type="term" value="P:DNA replication proofreading"/>
    <property type="evidence" value="ECO:0007669"/>
    <property type="project" value="TreeGrafter"/>
</dbReference>
<name>A0A840GJM1_RHOTE</name>
<dbReference type="EC" id="2.7.7.7" evidence="1"/>
<dbReference type="CDD" id="cd06127">
    <property type="entry name" value="DEDDh"/>
    <property type="match status" value="1"/>
</dbReference>
<comment type="catalytic activity">
    <reaction evidence="4">
        <text>DNA(n) + a 2'-deoxyribonucleoside 5'-triphosphate = DNA(n+1) + diphosphate</text>
        <dbReference type="Rhea" id="RHEA:22508"/>
        <dbReference type="Rhea" id="RHEA-COMP:17339"/>
        <dbReference type="Rhea" id="RHEA-COMP:17340"/>
        <dbReference type="ChEBI" id="CHEBI:33019"/>
        <dbReference type="ChEBI" id="CHEBI:61560"/>
        <dbReference type="ChEBI" id="CHEBI:173112"/>
        <dbReference type="EC" id="2.7.7.7"/>
    </reaction>
</comment>
<dbReference type="GO" id="GO:0003887">
    <property type="term" value="F:DNA-directed DNA polymerase activity"/>
    <property type="evidence" value="ECO:0007669"/>
    <property type="project" value="UniProtKB-EC"/>
</dbReference>
<evidence type="ECO:0000256" key="2">
    <source>
        <dbReference type="ARBA" id="ARBA00025483"/>
    </source>
</evidence>
<organism evidence="6 7">
    <name type="scientific">Rhodocyclus tenuis</name>
    <name type="common">Rhodospirillum tenue</name>
    <dbReference type="NCBI Taxonomy" id="1066"/>
    <lineage>
        <taxon>Bacteria</taxon>
        <taxon>Pseudomonadati</taxon>
        <taxon>Pseudomonadota</taxon>
        <taxon>Betaproteobacteria</taxon>
        <taxon>Rhodocyclales</taxon>
        <taxon>Rhodocyclaceae</taxon>
        <taxon>Rhodocyclus</taxon>
    </lineage>
</organism>
<dbReference type="GO" id="GO:0006289">
    <property type="term" value="P:nucleotide-excision repair"/>
    <property type="evidence" value="ECO:0007669"/>
    <property type="project" value="InterPro"/>
</dbReference>
<dbReference type="SUPFAM" id="SSF82771">
    <property type="entry name" value="GIY-YIG endonuclease"/>
    <property type="match status" value="1"/>
</dbReference>
<evidence type="ECO:0000256" key="1">
    <source>
        <dbReference type="ARBA" id="ARBA00012417"/>
    </source>
</evidence>
<comment type="subunit">
    <text evidence="3">DNA polymerase III contains a core (composed of alpha, epsilon and theta chains) that associates with a tau subunit. This core dimerizes to form the POLIII' complex. PolIII' associates with the gamma complex (composed of gamma, delta, delta', psi and chi chains) and with the beta chain to form the complete DNA polymerase III complex.</text>
</comment>
<proteinExistence type="predicted"/>
<dbReference type="SMART" id="SM00479">
    <property type="entry name" value="EXOIII"/>
    <property type="match status" value="1"/>
</dbReference>
<keyword evidence="7" id="KW-1185">Reference proteome</keyword>
<reference evidence="6 7" key="1">
    <citation type="submission" date="2020-08" db="EMBL/GenBank/DDBJ databases">
        <title>Genome sequencing of Purple Non-Sulfur Bacteria from various extreme environments.</title>
        <authorList>
            <person name="Mayer M."/>
        </authorList>
    </citation>
    <scope>NUCLEOTIDE SEQUENCE [LARGE SCALE GENOMIC DNA]</scope>
    <source>
        <strain evidence="6 7">2761</strain>
    </source>
</reference>
<comment type="caution">
    <text evidence="6">The sequence shown here is derived from an EMBL/GenBank/DDBJ whole genome shotgun (WGS) entry which is preliminary data.</text>
</comment>